<keyword evidence="4" id="KW-0804">Transcription</keyword>
<dbReference type="EMBL" id="JAXQNO010000016">
    <property type="protein sequence ID" value="KAK4781632.1"/>
    <property type="molecule type" value="Genomic_DNA"/>
</dbReference>
<keyword evidence="3" id="KW-0238">DNA-binding</keyword>
<feature type="domain" description="BHLH" evidence="7">
    <location>
        <begin position="294"/>
        <end position="344"/>
    </location>
</feature>
<evidence type="ECO:0000256" key="5">
    <source>
        <dbReference type="ARBA" id="ARBA00023242"/>
    </source>
</evidence>
<dbReference type="GO" id="GO:0005634">
    <property type="term" value="C:nucleus"/>
    <property type="evidence" value="ECO:0007669"/>
    <property type="project" value="UniProtKB-SubCell"/>
</dbReference>
<evidence type="ECO:0000256" key="2">
    <source>
        <dbReference type="ARBA" id="ARBA00023015"/>
    </source>
</evidence>
<dbReference type="Gene3D" id="4.10.280.10">
    <property type="entry name" value="Helix-loop-helix DNA-binding domain"/>
    <property type="match status" value="1"/>
</dbReference>
<evidence type="ECO:0000256" key="4">
    <source>
        <dbReference type="ARBA" id="ARBA00023163"/>
    </source>
</evidence>
<evidence type="ECO:0000256" key="3">
    <source>
        <dbReference type="ARBA" id="ARBA00023125"/>
    </source>
</evidence>
<dbReference type="GO" id="GO:0003677">
    <property type="term" value="F:DNA binding"/>
    <property type="evidence" value="ECO:0007669"/>
    <property type="project" value="UniProtKB-KW"/>
</dbReference>
<evidence type="ECO:0000313" key="9">
    <source>
        <dbReference type="Proteomes" id="UP001346149"/>
    </source>
</evidence>
<dbReference type="GO" id="GO:0046983">
    <property type="term" value="F:protein dimerization activity"/>
    <property type="evidence" value="ECO:0007669"/>
    <property type="project" value="InterPro"/>
</dbReference>
<proteinExistence type="predicted"/>
<comment type="caution">
    <text evidence="8">The sequence shown here is derived from an EMBL/GenBank/DDBJ whole genome shotgun (WGS) entry which is preliminary data.</text>
</comment>
<dbReference type="AlphaFoldDB" id="A0AAN7L8A6"/>
<evidence type="ECO:0000313" key="8">
    <source>
        <dbReference type="EMBL" id="KAK4781632.1"/>
    </source>
</evidence>
<organism evidence="8 9">
    <name type="scientific">Trapa natans</name>
    <name type="common">Water chestnut</name>
    <dbReference type="NCBI Taxonomy" id="22666"/>
    <lineage>
        <taxon>Eukaryota</taxon>
        <taxon>Viridiplantae</taxon>
        <taxon>Streptophyta</taxon>
        <taxon>Embryophyta</taxon>
        <taxon>Tracheophyta</taxon>
        <taxon>Spermatophyta</taxon>
        <taxon>Magnoliopsida</taxon>
        <taxon>eudicotyledons</taxon>
        <taxon>Gunneridae</taxon>
        <taxon>Pentapetalae</taxon>
        <taxon>rosids</taxon>
        <taxon>malvids</taxon>
        <taxon>Myrtales</taxon>
        <taxon>Lythraceae</taxon>
        <taxon>Trapa</taxon>
    </lineage>
</organism>
<evidence type="ECO:0000259" key="7">
    <source>
        <dbReference type="PROSITE" id="PS50888"/>
    </source>
</evidence>
<evidence type="ECO:0000256" key="1">
    <source>
        <dbReference type="ARBA" id="ARBA00004123"/>
    </source>
</evidence>
<dbReference type="PANTHER" id="PTHR12565:SF184">
    <property type="entry name" value="BHLH TRANSCRIPTION FACTOR"/>
    <property type="match status" value="1"/>
</dbReference>
<dbReference type="GO" id="GO:0003700">
    <property type="term" value="F:DNA-binding transcription factor activity"/>
    <property type="evidence" value="ECO:0007669"/>
    <property type="project" value="TreeGrafter"/>
</dbReference>
<keyword evidence="5" id="KW-0539">Nucleus</keyword>
<keyword evidence="9" id="KW-1185">Reference proteome</keyword>
<dbReference type="PROSITE" id="PS50888">
    <property type="entry name" value="BHLH"/>
    <property type="match status" value="1"/>
</dbReference>
<feature type="region of interest" description="Disordered" evidence="6">
    <location>
        <begin position="89"/>
        <end position="111"/>
    </location>
</feature>
<keyword evidence="2" id="KW-0805">Transcription regulation</keyword>
<dbReference type="CDD" id="cd18919">
    <property type="entry name" value="bHLH_AtBPE_like"/>
    <property type="match status" value="1"/>
</dbReference>
<dbReference type="Pfam" id="PF00010">
    <property type="entry name" value="HLH"/>
    <property type="match status" value="1"/>
</dbReference>
<feature type="compositionally biased region" description="Basic and acidic residues" evidence="6">
    <location>
        <begin position="237"/>
        <end position="272"/>
    </location>
</feature>
<feature type="compositionally biased region" description="Basic and acidic residues" evidence="6">
    <location>
        <begin position="187"/>
        <end position="213"/>
    </location>
</feature>
<dbReference type="PANTHER" id="PTHR12565">
    <property type="entry name" value="STEROL REGULATORY ELEMENT-BINDING PROTEIN"/>
    <property type="match status" value="1"/>
</dbReference>
<dbReference type="InterPro" id="IPR011598">
    <property type="entry name" value="bHLH_dom"/>
</dbReference>
<feature type="region of interest" description="Disordered" evidence="6">
    <location>
        <begin position="157"/>
        <end position="284"/>
    </location>
</feature>
<name>A0AAN7L8A6_TRANT</name>
<dbReference type="InterPro" id="IPR024097">
    <property type="entry name" value="bHLH_ZIP_TF"/>
</dbReference>
<dbReference type="FunFam" id="4.10.280.10:FF:000002">
    <property type="entry name" value="Basic helix-loop-helix transcription factor"/>
    <property type="match status" value="1"/>
</dbReference>
<sequence>MNSDFIVLPTWHFLVEATAPELPCPVRACQPPVDCFVSPSFWDKSTDTSSSLMFDSAHNSLASSPPSPPPNIFNGGSLIRELIGKMGGSGELSPQGYNPDQENAPKWGQYYTSPALNPAGFPDLSPTAKFPSLLGTRSLSGWIGQFTEVAAMGKMPSSPAFRPLGSPPAGTPEGNKSLHLQTPALNDRTEVSNSREDSHSTEAGARLRAEASWRKRKPAPRGKEAETEDGSAMKKANRSDHSDSMMAGEEVRGRGDEDVGGEDEKLQVKSEAAKPPTPAEPPKDYIHVRARRGQATDSHSLAERVRREKISERMKILQDLVPGCNKVTGKALMLDEITNYVQSLQRQVEFLSMKLASVNSMDTDAAMAKDVLFQSESGDPQQRLPISSSAYSADPLNNTQFLPGFHGGDLQRIVQMI</sequence>
<accession>A0AAN7L8A6</accession>
<dbReference type="InterPro" id="IPR036638">
    <property type="entry name" value="HLH_DNA-bd_sf"/>
</dbReference>
<dbReference type="SUPFAM" id="SSF47459">
    <property type="entry name" value="HLH, helix-loop-helix DNA-binding domain"/>
    <property type="match status" value="1"/>
</dbReference>
<reference evidence="8 9" key="1">
    <citation type="journal article" date="2023" name="Hortic Res">
        <title>Pangenome of water caltrop reveals structural variations and asymmetric subgenome divergence after allopolyploidization.</title>
        <authorList>
            <person name="Zhang X."/>
            <person name="Chen Y."/>
            <person name="Wang L."/>
            <person name="Yuan Y."/>
            <person name="Fang M."/>
            <person name="Shi L."/>
            <person name="Lu R."/>
            <person name="Comes H.P."/>
            <person name="Ma Y."/>
            <person name="Chen Y."/>
            <person name="Huang G."/>
            <person name="Zhou Y."/>
            <person name="Zheng Z."/>
            <person name="Qiu Y."/>
        </authorList>
    </citation>
    <scope>NUCLEOTIDE SEQUENCE [LARGE SCALE GENOMIC DNA]</scope>
    <source>
        <strain evidence="8">F231</strain>
    </source>
</reference>
<comment type="subcellular location">
    <subcellularLocation>
        <location evidence="1">Nucleus</location>
    </subcellularLocation>
</comment>
<protein>
    <recommendedName>
        <fullName evidence="7">BHLH domain-containing protein</fullName>
    </recommendedName>
</protein>
<dbReference type="SMART" id="SM00353">
    <property type="entry name" value="HLH"/>
    <property type="match status" value="1"/>
</dbReference>
<gene>
    <name evidence="8" type="ORF">SAY86_015734</name>
</gene>
<evidence type="ECO:0000256" key="6">
    <source>
        <dbReference type="SAM" id="MobiDB-lite"/>
    </source>
</evidence>
<dbReference type="Proteomes" id="UP001346149">
    <property type="component" value="Unassembled WGS sequence"/>
</dbReference>